<dbReference type="SMART" id="SM00177">
    <property type="entry name" value="ARF"/>
    <property type="match status" value="1"/>
</dbReference>
<dbReference type="PROSITE" id="PS51417">
    <property type="entry name" value="ARF"/>
    <property type="match status" value="1"/>
</dbReference>
<dbReference type="Gene3D" id="3.40.50.300">
    <property type="entry name" value="P-loop containing nucleotide triphosphate hydrolases"/>
    <property type="match status" value="1"/>
</dbReference>
<evidence type="ECO:0000256" key="3">
    <source>
        <dbReference type="PIRSR" id="PIRSR606689-1"/>
    </source>
</evidence>
<evidence type="ECO:0000313" key="6">
    <source>
        <dbReference type="EMBL" id="CEM55602.1"/>
    </source>
</evidence>
<dbReference type="SUPFAM" id="SSF52540">
    <property type="entry name" value="P-loop containing nucleoside triphosphate hydrolases"/>
    <property type="match status" value="1"/>
</dbReference>
<dbReference type="EMBL" id="CDMZ01005893">
    <property type="protein sequence ID" value="CEM55602.1"/>
    <property type="molecule type" value="Genomic_DNA"/>
</dbReference>
<dbReference type="InterPro" id="IPR006689">
    <property type="entry name" value="Small_GTPase_ARF/SAR"/>
</dbReference>
<dbReference type="InterPro" id="IPR027417">
    <property type="entry name" value="P-loop_NTPase"/>
</dbReference>
<reference evidence="6" key="1">
    <citation type="submission" date="2014-11" db="EMBL/GenBank/DDBJ databases">
        <authorList>
            <person name="Otto D Thomas"/>
            <person name="Naeem Raeece"/>
        </authorList>
    </citation>
    <scope>NUCLEOTIDE SEQUENCE</scope>
</reference>
<dbReference type="Pfam" id="PF00025">
    <property type="entry name" value="Arf"/>
    <property type="match status" value="1"/>
</dbReference>
<accession>A0A0G4IEC8</accession>
<evidence type="ECO:0000256" key="4">
    <source>
        <dbReference type="PIRSR" id="PIRSR606689-2"/>
    </source>
</evidence>
<feature type="region of interest" description="Disordered" evidence="5">
    <location>
        <begin position="197"/>
        <end position="401"/>
    </location>
</feature>
<feature type="compositionally biased region" description="Gly residues" evidence="5">
    <location>
        <begin position="336"/>
        <end position="353"/>
    </location>
</feature>
<dbReference type="SMART" id="SM00178">
    <property type="entry name" value="SAR"/>
    <property type="match status" value="1"/>
</dbReference>
<feature type="binding site" evidence="4">
    <location>
        <position position="52"/>
    </location>
    <ligand>
        <name>Mg(2+)</name>
        <dbReference type="ChEBI" id="CHEBI:18420"/>
    </ligand>
</feature>
<name>A0A0G4IEC8_9ALVE</name>
<keyword evidence="2 3" id="KW-0342">GTP-binding</keyword>
<gene>
    <name evidence="6" type="ORF">Cvel_13679</name>
</gene>
<keyword evidence="4" id="KW-0460">Magnesium</keyword>
<dbReference type="VEuPathDB" id="CryptoDB:Cvel_13679"/>
<sequence length="401" mass="42591">MGCLFSRLLSYTSGRESPGHRLGVLLVGLEGSGKTSILYRLKIGDFIPTVPTTSVLSESFDVYVGSDAELFNLRVWEACVGRRESKWRPYQRHAEAVIFVLDSTDARRLSEARAELLSLVFEEHFLTRKAKFLIFANKQDLPHALSPTQIAEHLSLPDDLSDRTRLIPCSVVTGEGLKTGLEWLCVGDRGDMHRHAVSRGSGGMAEGGADFPGMSLFRNGTARPRTSSPANSARAPLVGDRPSRSAGSGTAAGGASNGTETGTDVSGGAMAPMQSQSKQPASGGMIRSKYAPHSEHRQSGGGLGVGDFTDFTDFREPHKRQTGAGWSSLEAAEAGQGQGGSGRWGGDGGGGPGSVDKSRRHKINRGRRRGDSGDREGDLEEGLALAENANPNANSLLDMSP</sequence>
<feature type="compositionally biased region" description="Low complexity" evidence="5">
    <location>
        <begin position="382"/>
        <end position="401"/>
    </location>
</feature>
<dbReference type="CDD" id="cd00878">
    <property type="entry name" value="Arf_Arl"/>
    <property type="match status" value="1"/>
</dbReference>
<proteinExistence type="predicted"/>
<dbReference type="InterPro" id="IPR024156">
    <property type="entry name" value="Small_GTPase_ARF"/>
</dbReference>
<dbReference type="AlphaFoldDB" id="A0A0G4IEC8"/>
<dbReference type="GO" id="GO:0046872">
    <property type="term" value="F:metal ion binding"/>
    <property type="evidence" value="ECO:0007669"/>
    <property type="project" value="UniProtKB-KW"/>
</dbReference>
<dbReference type="GO" id="GO:0003924">
    <property type="term" value="F:GTPase activity"/>
    <property type="evidence" value="ECO:0007669"/>
    <property type="project" value="InterPro"/>
</dbReference>
<dbReference type="PRINTS" id="PR00328">
    <property type="entry name" value="SAR1GTPBP"/>
</dbReference>
<evidence type="ECO:0000256" key="5">
    <source>
        <dbReference type="SAM" id="MobiDB-lite"/>
    </source>
</evidence>
<evidence type="ECO:0000256" key="1">
    <source>
        <dbReference type="ARBA" id="ARBA00022741"/>
    </source>
</evidence>
<feature type="binding site" evidence="4">
    <location>
        <position position="35"/>
    </location>
    <ligand>
        <name>Mg(2+)</name>
        <dbReference type="ChEBI" id="CHEBI:18420"/>
    </ligand>
</feature>
<organism evidence="6">
    <name type="scientific">Chromera velia CCMP2878</name>
    <dbReference type="NCBI Taxonomy" id="1169474"/>
    <lineage>
        <taxon>Eukaryota</taxon>
        <taxon>Sar</taxon>
        <taxon>Alveolata</taxon>
        <taxon>Colpodellida</taxon>
        <taxon>Chromeraceae</taxon>
        <taxon>Chromera</taxon>
    </lineage>
</organism>
<keyword evidence="4" id="KW-0479">Metal-binding</keyword>
<evidence type="ECO:0008006" key="7">
    <source>
        <dbReference type="Google" id="ProtNLM"/>
    </source>
</evidence>
<protein>
    <recommendedName>
        <fullName evidence="7">ADP-ribosylation factor</fullName>
    </recommendedName>
</protein>
<feature type="binding site" evidence="3">
    <location>
        <begin position="137"/>
        <end position="140"/>
    </location>
    <ligand>
        <name>GTP</name>
        <dbReference type="ChEBI" id="CHEBI:37565"/>
    </ligand>
</feature>
<evidence type="ECO:0000256" key="2">
    <source>
        <dbReference type="ARBA" id="ARBA00023134"/>
    </source>
</evidence>
<feature type="binding site" evidence="3">
    <location>
        <begin position="28"/>
        <end position="35"/>
    </location>
    <ligand>
        <name>GTP</name>
        <dbReference type="ChEBI" id="CHEBI:37565"/>
    </ligand>
</feature>
<dbReference type="GO" id="GO:0005525">
    <property type="term" value="F:GTP binding"/>
    <property type="evidence" value="ECO:0007669"/>
    <property type="project" value="UniProtKB-KW"/>
</dbReference>
<feature type="compositionally biased region" description="Basic residues" evidence="5">
    <location>
        <begin position="358"/>
        <end position="368"/>
    </location>
</feature>
<keyword evidence="1 3" id="KW-0547">Nucleotide-binding</keyword>
<dbReference type="PANTHER" id="PTHR11711">
    <property type="entry name" value="ADP RIBOSYLATION FACTOR-RELATED"/>
    <property type="match status" value="1"/>
</dbReference>